<feature type="transmembrane region" description="Helical" evidence="3">
    <location>
        <begin position="120"/>
        <end position="140"/>
    </location>
</feature>
<feature type="compositionally biased region" description="Basic and acidic residues" evidence="2">
    <location>
        <begin position="658"/>
        <end position="671"/>
    </location>
</feature>
<keyword evidence="3" id="KW-0812">Transmembrane</keyword>
<dbReference type="InterPro" id="IPR029063">
    <property type="entry name" value="SAM-dependent_MTases_sf"/>
</dbReference>
<keyword evidence="3" id="KW-1133">Transmembrane helix</keyword>
<evidence type="ECO:0000256" key="1">
    <source>
        <dbReference type="ARBA" id="ARBA00007430"/>
    </source>
</evidence>
<dbReference type="InterPro" id="IPR036291">
    <property type="entry name" value="NAD(P)-bd_dom_sf"/>
</dbReference>
<dbReference type="Pfam" id="PF13727">
    <property type="entry name" value="CoA_binding_3"/>
    <property type="match status" value="1"/>
</dbReference>
<dbReference type="RefSeq" id="WP_101884355.1">
    <property type="nucleotide sequence ID" value="NZ_CP176629.1"/>
</dbReference>
<dbReference type="Gene3D" id="3.40.50.720">
    <property type="entry name" value="NAD(P)-binding Rossmann-like Domain"/>
    <property type="match status" value="2"/>
</dbReference>
<dbReference type="SUPFAM" id="SSF51735">
    <property type="entry name" value="NAD(P)-binding Rossmann-fold domains"/>
    <property type="match status" value="1"/>
</dbReference>
<dbReference type="Proteomes" id="UP000235093">
    <property type="component" value="Unassembled WGS sequence"/>
</dbReference>
<protein>
    <submittedName>
        <fullName evidence="5">Nucleoside-diphosphate sugar epimerase</fullName>
    </submittedName>
</protein>
<keyword evidence="3" id="KW-0472">Membrane</keyword>
<sequence>MKGKKRVHAFKNRMEHWQVVSIGLTVYDAIAMILAFFMALWFRFDCRYTMIPKEYLNFYFKFILIYAVISIFVFRKMRLYNSIWRFASYSELLRTVVATGITFVIHCVGMNVFFGKMPLSYYVFGIMIQFVLTLGVRFSYRFVLLERSRQRKAEEIAKAKKVLLIGAGKAGQMILRDIKTAKELEDIVCCIIDDNPNKWGRYIEGVPVVGGRDDILSCVERFKIEKIVVAIPSATAQEKRDILNICKETGCELKNLPGIYQFLTGEVRVSALKDVAVEDLLGRDPIKVNMQEINAFIQDKKVMVTGGGGSIGSGLCRLIAEYHPKQLIIFDIYENNAYDIQQELKKKYPELDLVVLIGSIRDSRRINAVFETYRPDIVYHAAAHKHVPLMEDSPCESIKNNAIGTYKTAYAAMMNGCQRFVLISTDKAVNPTNIMGASKRLCEMIVQSFDRMIKEKTPERLPILYAHADDEDGAMVKKHVFSKDIKTEFVAVRFGNVLGSNGSVIPLFKKQIASGGPVTVTHPDIIRYFMTIPEAVSLVLQAGTYAKGGEIFVLDMGSPVKIDTLARNLIKLSGLKPDIDIKIEYIGLRPGEKLYEEKLMAEEGLKKTPNDLIHIGCPIPFEVEGFLKHLQSLMEMAYANDEHIREKVSEIVTTYHPAGEHGSEKKGEVYERLLGGKTAENGQK</sequence>
<feature type="transmembrane region" description="Helical" evidence="3">
    <location>
        <begin position="56"/>
        <end position="74"/>
    </location>
</feature>
<dbReference type="AlphaFoldDB" id="A0A2N5P5M2"/>
<dbReference type="SUPFAM" id="SSF53335">
    <property type="entry name" value="S-adenosyl-L-methionine-dependent methyltransferases"/>
    <property type="match status" value="1"/>
</dbReference>
<evidence type="ECO:0000313" key="5">
    <source>
        <dbReference type="EMBL" id="PLT70440.1"/>
    </source>
</evidence>
<dbReference type="EMBL" id="NIHT01000046">
    <property type="protein sequence ID" value="PLT70440.1"/>
    <property type="molecule type" value="Genomic_DNA"/>
</dbReference>
<accession>A0A2N5P5M2</accession>
<comment type="caution">
    <text evidence="5">The sequence shown here is derived from an EMBL/GenBank/DDBJ whole genome shotgun (WGS) entry which is preliminary data.</text>
</comment>
<feature type="transmembrane region" description="Helical" evidence="3">
    <location>
        <begin position="20"/>
        <end position="44"/>
    </location>
</feature>
<organism evidence="5 6">
    <name type="scientific">Mediterraneibacter gnavus</name>
    <name type="common">Ruminococcus gnavus</name>
    <dbReference type="NCBI Taxonomy" id="33038"/>
    <lineage>
        <taxon>Bacteria</taxon>
        <taxon>Bacillati</taxon>
        <taxon>Bacillota</taxon>
        <taxon>Clostridia</taxon>
        <taxon>Lachnospirales</taxon>
        <taxon>Lachnospiraceae</taxon>
        <taxon>Mediterraneibacter</taxon>
    </lineage>
</organism>
<gene>
    <name evidence="5" type="ORF">CDL23_15535</name>
</gene>
<feature type="transmembrane region" description="Helical" evidence="3">
    <location>
        <begin position="95"/>
        <end position="114"/>
    </location>
</feature>
<dbReference type="CDD" id="cd05237">
    <property type="entry name" value="UDP_invert_4-6DH_SDR_e"/>
    <property type="match status" value="1"/>
</dbReference>
<evidence type="ECO:0000256" key="3">
    <source>
        <dbReference type="SAM" id="Phobius"/>
    </source>
</evidence>
<comment type="similarity">
    <text evidence="1">Belongs to the polysaccharide synthase family.</text>
</comment>
<dbReference type="Pfam" id="PF02719">
    <property type="entry name" value="Polysacc_synt_2"/>
    <property type="match status" value="1"/>
</dbReference>
<proteinExistence type="inferred from homology"/>
<dbReference type="PANTHER" id="PTHR43318">
    <property type="entry name" value="UDP-N-ACETYLGLUCOSAMINE 4,6-DEHYDRATASE"/>
    <property type="match status" value="1"/>
</dbReference>
<evidence type="ECO:0000313" key="6">
    <source>
        <dbReference type="Proteomes" id="UP000235093"/>
    </source>
</evidence>
<dbReference type="PANTHER" id="PTHR43318:SF1">
    <property type="entry name" value="POLYSACCHARIDE BIOSYNTHESIS PROTEIN EPSC-RELATED"/>
    <property type="match status" value="1"/>
</dbReference>
<feature type="region of interest" description="Disordered" evidence="2">
    <location>
        <begin position="657"/>
        <end position="684"/>
    </location>
</feature>
<name>A0A2N5P5M2_MEDGN</name>
<evidence type="ECO:0000256" key="2">
    <source>
        <dbReference type="SAM" id="MobiDB-lite"/>
    </source>
</evidence>
<reference evidence="5 6" key="1">
    <citation type="journal article" date="2017" name="Genome Med.">
        <title>A novel Ruminococcus gnavus clade enriched in inflammatory bowel disease patients.</title>
        <authorList>
            <person name="Hall A.B."/>
            <person name="Yassour M."/>
            <person name="Sauk J."/>
            <person name="Garner A."/>
            <person name="Jiang X."/>
            <person name="Arthur T."/>
            <person name="Lagoudas G.K."/>
            <person name="Vatanen T."/>
            <person name="Fornelos N."/>
            <person name="Wilson R."/>
            <person name="Bertha M."/>
            <person name="Cohen M."/>
            <person name="Garber J."/>
            <person name="Khalili H."/>
            <person name="Gevers D."/>
            <person name="Ananthakrishnan A.N."/>
            <person name="Kugathasan S."/>
            <person name="Lander E.S."/>
            <person name="Blainey P."/>
            <person name="Vlamakis H."/>
            <person name="Xavier R.J."/>
            <person name="Huttenhower C."/>
        </authorList>
    </citation>
    <scope>NUCLEOTIDE SEQUENCE [LARGE SCALE GENOMIC DNA]</scope>
    <source>
        <strain evidence="5 6">RJX1125</strain>
    </source>
</reference>
<dbReference type="InterPro" id="IPR051203">
    <property type="entry name" value="Polysaccharide_Synthase-Rel"/>
</dbReference>
<evidence type="ECO:0000259" key="4">
    <source>
        <dbReference type="Pfam" id="PF02719"/>
    </source>
</evidence>
<feature type="domain" description="Polysaccharide biosynthesis protein CapD-like" evidence="4">
    <location>
        <begin position="302"/>
        <end position="612"/>
    </location>
</feature>
<dbReference type="InterPro" id="IPR003869">
    <property type="entry name" value="Polysac_CapD-like"/>
</dbReference>